<proteinExistence type="predicted"/>
<keyword evidence="1" id="KW-0732">Signal</keyword>
<comment type="caution">
    <text evidence="2">The sequence shown here is derived from an EMBL/GenBank/DDBJ whole genome shotgun (WGS) entry which is preliminary data.</text>
</comment>
<feature type="signal peptide" evidence="1">
    <location>
        <begin position="1"/>
        <end position="25"/>
    </location>
</feature>
<evidence type="ECO:0000313" key="3">
    <source>
        <dbReference type="Proteomes" id="UP000295122"/>
    </source>
</evidence>
<sequence length="122" mass="12940">MRMRLAVRTGALVLSIGAGAGSAVAQDALLAARRGLVEDFAQVVAGTQVCPRYQPNATLLGLLALRYGLRFDDPVVEARLEERAAFHAARIKGRSEADICAALLRLFGPEGSNVKNLVRAAP</sequence>
<gene>
    <name evidence="2" type="ORF">EV668_1201</name>
</gene>
<feature type="chain" id="PRO_5020359792" evidence="1">
    <location>
        <begin position="26"/>
        <end position="122"/>
    </location>
</feature>
<keyword evidence="3" id="KW-1185">Reference proteome</keyword>
<dbReference type="Proteomes" id="UP000295122">
    <property type="component" value="Unassembled WGS sequence"/>
</dbReference>
<name>A0A4R7C7H2_9HYPH</name>
<accession>A0A4R7C7H2</accession>
<reference evidence="2 3" key="1">
    <citation type="submission" date="2019-03" db="EMBL/GenBank/DDBJ databases">
        <title>Genomic Encyclopedia of Type Strains, Phase IV (KMG-IV): sequencing the most valuable type-strain genomes for metagenomic binning, comparative biology and taxonomic classification.</title>
        <authorList>
            <person name="Goeker M."/>
        </authorList>
    </citation>
    <scope>NUCLEOTIDE SEQUENCE [LARGE SCALE GENOMIC DNA]</scope>
    <source>
        <strain evidence="2 3">DSM 25903</strain>
    </source>
</reference>
<evidence type="ECO:0000256" key="1">
    <source>
        <dbReference type="SAM" id="SignalP"/>
    </source>
</evidence>
<evidence type="ECO:0000313" key="2">
    <source>
        <dbReference type="EMBL" id="TDR93932.1"/>
    </source>
</evidence>
<organism evidence="2 3">
    <name type="scientific">Enterovirga rhinocerotis</name>
    <dbReference type="NCBI Taxonomy" id="1339210"/>
    <lineage>
        <taxon>Bacteria</taxon>
        <taxon>Pseudomonadati</taxon>
        <taxon>Pseudomonadota</taxon>
        <taxon>Alphaproteobacteria</taxon>
        <taxon>Hyphomicrobiales</taxon>
        <taxon>Methylobacteriaceae</taxon>
        <taxon>Enterovirga</taxon>
    </lineage>
</organism>
<protein>
    <submittedName>
        <fullName evidence="2">Uncharacterized protein</fullName>
    </submittedName>
</protein>
<dbReference type="AlphaFoldDB" id="A0A4R7C7H2"/>
<dbReference type="EMBL" id="SNZR01000011">
    <property type="protein sequence ID" value="TDR93932.1"/>
    <property type="molecule type" value="Genomic_DNA"/>
</dbReference>